<dbReference type="SUPFAM" id="SSF88659">
    <property type="entry name" value="Sigma3 and sigma4 domains of RNA polymerase sigma factors"/>
    <property type="match status" value="2"/>
</dbReference>
<organism evidence="7">
    <name type="scientific">bioreactor metagenome</name>
    <dbReference type="NCBI Taxonomy" id="1076179"/>
    <lineage>
        <taxon>unclassified sequences</taxon>
        <taxon>metagenomes</taxon>
        <taxon>ecological metagenomes</taxon>
    </lineage>
</organism>
<comment type="caution">
    <text evidence="7">The sequence shown here is derived from an EMBL/GenBank/DDBJ whole genome shotgun (WGS) entry which is preliminary data.</text>
</comment>
<feature type="domain" description="RNA polymerase sigma-70 region 4" evidence="6">
    <location>
        <begin position="80"/>
        <end position="129"/>
    </location>
</feature>
<name>A0A645IX76_9ZZZZ</name>
<evidence type="ECO:0000259" key="5">
    <source>
        <dbReference type="Pfam" id="PF04539"/>
    </source>
</evidence>
<accession>A0A645IX76</accession>
<dbReference type="PANTHER" id="PTHR30385">
    <property type="entry name" value="SIGMA FACTOR F FLAGELLAR"/>
    <property type="match status" value="1"/>
</dbReference>
<dbReference type="GO" id="GO:0016987">
    <property type="term" value="F:sigma factor activity"/>
    <property type="evidence" value="ECO:0007669"/>
    <property type="project" value="UniProtKB-KW"/>
</dbReference>
<evidence type="ECO:0000259" key="6">
    <source>
        <dbReference type="Pfam" id="PF04545"/>
    </source>
</evidence>
<dbReference type="InterPro" id="IPR007624">
    <property type="entry name" value="RNA_pol_sigma70_r3"/>
</dbReference>
<dbReference type="Pfam" id="PF04545">
    <property type="entry name" value="Sigma70_r4"/>
    <property type="match status" value="1"/>
</dbReference>
<protein>
    <submittedName>
        <fullName evidence="7">RNA polymerase sigma factor SigF</fullName>
    </submittedName>
</protein>
<evidence type="ECO:0000256" key="2">
    <source>
        <dbReference type="ARBA" id="ARBA00023082"/>
    </source>
</evidence>
<dbReference type="NCBIfam" id="TIGR02937">
    <property type="entry name" value="sigma70-ECF"/>
    <property type="match status" value="1"/>
</dbReference>
<dbReference type="Gene3D" id="1.20.140.160">
    <property type="match status" value="1"/>
</dbReference>
<dbReference type="GO" id="GO:0006352">
    <property type="term" value="P:DNA-templated transcription initiation"/>
    <property type="evidence" value="ECO:0007669"/>
    <property type="project" value="InterPro"/>
</dbReference>
<sequence>MDRMTETLTQQLRREPLVHELADALGWDIQKVLDVQAMREKTQFASFDAPDENGLMLFDKLGGEETGYDSFESREDLKKAMRTLSDTEKRLLVYRYRDRLSQQATAQKLSMTQMQVSRMERRVLTALKQEMMAR</sequence>
<keyword evidence="3" id="KW-0238">DNA-binding</keyword>
<dbReference type="Pfam" id="PF04539">
    <property type="entry name" value="Sigma70_r3"/>
    <property type="match status" value="1"/>
</dbReference>
<dbReference type="InterPro" id="IPR013324">
    <property type="entry name" value="RNA_pol_sigma_r3/r4-like"/>
</dbReference>
<evidence type="ECO:0000256" key="1">
    <source>
        <dbReference type="ARBA" id="ARBA00023015"/>
    </source>
</evidence>
<evidence type="ECO:0000256" key="3">
    <source>
        <dbReference type="ARBA" id="ARBA00023125"/>
    </source>
</evidence>
<proteinExistence type="predicted"/>
<gene>
    <name evidence="7" type="primary">sigF_12</name>
    <name evidence="7" type="ORF">SDC9_203421</name>
</gene>
<dbReference type="AlphaFoldDB" id="A0A645IX76"/>
<dbReference type="GO" id="GO:0003677">
    <property type="term" value="F:DNA binding"/>
    <property type="evidence" value="ECO:0007669"/>
    <property type="project" value="UniProtKB-KW"/>
</dbReference>
<dbReference type="EMBL" id="VSSQ01125301">
    <property type="protein sequence ID" value="MPN55737.1"/>
    <property type="molecule type" value="Genomic_DNA"/>
</dbReference>
<evidence type="ECO:0000256" key="4">
    <source>
        <dbReference type="ARBA" id="ARBA00023163"/>
    </source>
</evidence>
<keyword evidence="2" id="KW-0731">Sigma factor</keyword>
<dbReference type="InterPro" id="IPR007630">
    <property type="entry name" value="RNA_pol_sigma70_r4"/>
</dbReference>
<dbReference type="PANTHER" id="PTHR30385:SF4">
    <property type="entry name" value="RNA POLYMERASE SIGMA-E FACTOR"/>
    <property type="match status" value="1"/>
</dbReference>
<keyword evidence="4" id="KW-0804">Transcription</keyword>
<dbReference type="InterPro" id="IPR014284">
    <property type="entry name" value="RNA_pol_sigma-70_dom"/>
</dbReference>
<evidence type="ECO:0000313" key="7">
    <source>
        <dbReference type="EMBL" id="MPN55737.1"/>
    </source>
</evidence>
<reference evidence="7" key="1">
    <citation type="submission" date="2019-08" db="EMBL/GenBank/DDBJ databases">
        <authorList>
            <person name="Kucharzyk K."/>
            <person name="Murdoch R.W."/>
            <person name="Higgins S."/>
            <person name="Loffler F."/>
        </authorList>
    </citation>
    <scope>NUCLEOTIDE SEQUENCE</scope>
</reference>
<feature type="domain" description="RNA polymerase sigma-70 region 3" evidence="5">
    <location>
        <begin position="3"/>
        <end position="52"/>
    </location>
</feature>
<keyword evidence="1" id="KW-0805">Transcription regulation</keyword>